<accession>A0A2H1FZN7</accession>
<reference evidence="3" key="1">
    <citation type="submission" date="2017-05" db="EMBL/GenBank/DDBJ databases">
        <authorList>
            <person name="Song R."/>
            <person name="Chenine A.L."/>
            <person name="Ruprecht R.M."/>
        </authorList>
    </citation>
    <scope>NUCLEOTIDE SEQUENCE [LARGE SCALE GENOMIC DNA]</scope>
</reference>
<dbReference type="Proteomes" id="UP000245764">
    <property type="component" value="Chromosome 2"/>
</dbReference>
<feature type="compositionally biased region" description="Low complexity" evidence="1">
    <location>
        <begin position="40"/>
        <end position="54"/>
    </location>
</feature>
<feature type="region of interest" description="Disordered" evidence="1">
    <location>
        <begin position="803"/>
        <end position="879"/>
    </location>
</feature>
<feature type="compositionally biased region" description="Low complexity" evidence="1">
    <location>
        <begin position="866"/>
        <end position="878"/>
    </location>
</feature>
<sequence>MADTPKDETGKKVRTTSFFGQYHPGGAKNPDVRTQPKPSPSTSTSAAASTSSTPRKQQSRAEVSPPPRINGGHFTPRVPSKFAGAGSAKVKASGPSTASAPSGTSSTSPASPTSSTSPTTNAPSPGNMTVAAMAKETLELTSRLSRLAPDMASRSEKVEKEFEVLGRELKAALKEPDALRKELEAEKVESAAARVDAETARNEAKAAQTDLETSQAETSAARAETKLLKGEIDGVKANFEAARIEAESAQKDLKTSKAETTAVWAEFRSLQDEIFGVKTDAEAARINAESARKETDGLREELTAARAETHTAKLETATARNDGAVFRKQVRDAQKETDGMRAEVEAQRLKAETTAKEAEAQRQKTEIATNKAQIEQLRADTATKKVESERSKAETAVKEADALQLENNSLREAKEAAVANAETLRAENELLQEESAAAAADVNTAREEAESRRKAVDLALENAGTLRTKLDDLQGRIKLCEEEKVTALAENTRLRQEVEDARKQATTALNDTGTARSDAKLAREEKEATLAEVAAVKLELEGLRKDASVAQDASRPAEEDENSLKAKLKDLEKQLGEKETARKKMKEGCIQRDARIKLHKEQLEEKEGLISGLTEKLAAEEQKSKDLAEQFSRQEDSLLCSEDMSAHNEPIGQAKNAAQAPLAEPKLDAGVIVASPLQYTAQGEQATHTATGLQVAPPDPRLSTSRTIPALPQWTIEEHDVMYYSSDKIRNMVKMLPPSKEKMEHLRPHQWTLSAVSNRPKKPRDWWTKNNKIDSDEMVVFGEDEAPPEDAMCEVTPSQAMESIETTEDSASARMPVHQQLNRTEMRRTRETDSYRPSPQSPATQHFNNTQQHDPTHHRHDSITSFQAPQNPQAPQFPSKRRPVCVQCWQNDIWCTVANPDKPSCDSCTSRGVKCVFKRCGFGDSCKIDVHGCVYFHNKDYAEMFHPQNMEDGDLGQRGGTKYKRRAVSADRRGRKRARSPSPLIDALDIQEPTWADGWIRKSVCRYCWETSSFCEDIVNGACKPCRLADVQCERVRCFKGMSCQARNCPELHPGQVQQFGPQQRTIDGFLKSDDRTRKRYFEPRRDTRAIRADDEFREARERLLQGGSAEDARPLGPLGEVAARAARIGSPGRGRNQVAQGVNDPRTRPERSLSSRALRRAQM</sequence>
<feature type="compositionally biased region" description="Low complexity" evidence="1">
    <location>
        <begin position="80"/>
        <end position="127"/>
    </location>
</feature>
<feature type="region of interest" description="Disordered" evidence="1">
    <location>
        <begin position="1"/>
        <end position="137"/>
    </location>
</feature>
<dbReference type="EMBL" id="LT854254">
    <property type="protein sequence ID" value="SMR46774.1"/>
    <property type="molecule type" value="Genomic_DNA"/>
</dbReference>
<feature type="compositionally biased region" description="Basic residues" evidence="1">
    <location>
        <begin position="961"/>
        <end position="979"/>
    </location>
</feature>
<feature type="region of interest" description="Disordered" evidence="1">
    <location>
        <begin position="546"/>
        <end position="567"/>
    </location>
</feature>
<feature type="region of interest" description="Disordered" evidence="1">
    <location>
        <begin position="1105"/>
        <end position="1164"/>
    </location>
</feature>
<name>A0A2H1FZN7_ZYMTR</name>
<feature type="region of interest" description="Disordered" evidence="1">
    <location>
        <begin position="952"/>
        <end position="980"/>
    </location>
</feature>
<feature type="compositionally biased region" description="Polar residues" evidence="1">
    <location>
        <begin position="835"/>
        <end position="853"/>
    </location>
</feature>
<feature type="compositionally biased region" description="Basic and acidic residues" evidence="1">
    <location>
        <begin position="1"/>
        <end position="11"/>
    </location>
</feature>
<gene>
    <name evidence="2" type="ORF">ZT1E4_G3392</name>
</gene>
<evidence type="ECO:0008006" key="4">
    <source>
        <dbReference type="Google" id="ProtNLM"/>
    </source>
</evidence>
<evidence type="ECO:0000256" key="1">
    <source>
        <dbReference type="SAM" id="MobiDB-lite"/>
    </source>
</evidence>
<protein>
    <recommendedName>
        <fullName evidence="4">Zn(2)-C6 fungal-type domain-containing protein</fullName>
    </recommendedName>
</protein>
<feature type="compositionally biased region" description="Basic and acidic residues" evidence="1">
    <location>
        <begin position="824"/>
        <end position="834"/>
    </location>
</feature>
<proteinExistence type="predicted"/>
<evidence type="ECO:0000313" key="3">
    <source>
        <dbReference type="Proteomes" id="UP000245764"/>
    </source>
</evidence>
<evidence type="ECO:0000313" key="2">
    <source>
        <dbReference type="EMBL" id="SMR46774.1"/>
    </source>
</evidence>
<feature type="compositionally biased region" description="Basic and acidic residues" evidence="1">
    <location>
        <begin position="184"/>
        <end position="204"/>
    </location>
</feature>
<dbReference type="AlphaFoldDB" id="A0A2H1FZN7"/>
<feature type="region of interest" description="Disordered" evidence="1">
    <location>
        <begin position="184"/>
        <end position="220"/>
    </location>
</feature>
<organism evidence="2 3">
    <name type="scientific">Zymoseptoria tritici ST99CH_1E4</name>
    <dbReference type="NCBI Taxonomy" id="1276532"/>
    <lineage>
        <taxon>Eukaryota</taxon>
        <taxon>Fungi</taxon>
        <taxon>Dikarya</taxon>
        <taxon>Ascomycota</taxon>
        <taxon>Pezizomycotina</taxon>
        <taxon>Dothideomycetes</taxon>
        <taxon>Dothideomycetidae</taxon>
        <taxon>Mycosphaerellales</taxon>
        <taxon>Mycosphaerellaceae</taxon>
        <taxon>Zymoseptoria</taxon>
    </lineage>
</organism>